<proteinExistence type="predicted"/>
<comment type="caution">
    <text evidence="2">The sequence shown here is derived from an EMBL/GenBank/DDBJ whole genome shotgun (WGS) entry which is preliminary data.</text>
</comment>
<reference evidence="2 3" key="1">
    <citation type="submission" date="2019-03" db="EMBL/GenBank/DDBJ databases">
        <title>The genome sequence of a newly discovered highly antifungal drug resistant Aspergillus species, Aspergillus tanneri NIH 1004.</title>
        <authorList>
            <person name="Mounaud S."/>
            <person name="Singh I."/>
            <person name="Joardar V."/>
            <person name="Pakala S."/>
            <person name="Pakala S."/>
            <person name="Venepally P."/>
            <person name="Hoover J."/>
            <person name="Nierman W."/>
            <person name="Chung J."/>
            <person name="Losada L."/>
        </authorList>
    </citation>
    <scope>NUCLEOTIDE SEQUENCE [LARGE SCALE GENOMIC DNA]</scope>
    <source>
        <strain evidence="2 3">NIH1004</strain>
    </source>
</reference>
<dbReference type="Proteomes" id="UP000308092">
    <property type="component" value="Unassembled WGS sequence"/>
</dbReference>
<sequence>MSEGFSMKFLVVLVAVNIDLHEAIVVMDLVAREVAAIGYNRELLLANILLN</sequence>
<gene>
    <name evidence="2" type="ORF">EYZ11_010088</name>
</gene>
<organism evidence="2 3">
    <name type="scientific">Aspergillus tanneri</name>
    <dbReference type="NCBI Taxonomy" id="1220188"/>
    <lineage>
        <taxon>Eukaryota</taxon>
        <taxon>Fungi</taxon>
        <taxon>Dikarya</taxon>
        <taxon>Ascomycota</taxon>
        <taxon>Pezizomycotina</taxon>
        <taxon>Eurotiomycetes</taxon>
        <taxon>Eurotiomycetidae</taxon>
        <taxon>Eurotiales</taxon>
        <taxon>Aspergillaceae</taxon>
        <taxon>Aspergillus</taxon>
        <taxon>Aspergillus subgen. Circumdati</taxon>
    </lineage>
</organism>
<dbReference type="EMBL" id="SOSA01000520">
    <property type="protein sequence ID" value="THC90446.1"/>
    <property type="molecule type" value="Genomic_DNA"/>
</dbReference>
<evidence type="ECO:0000313" key="2">
    <source>
        <dbReference type="EMBL" id="THC90446.1"/>
    </source>
</evidence>
<accession>A0A4S3J676</accession>
<keyword evidence="3" id="KW-1185">Reference proteome</keyword>
<dbReference type="VEuPathDB" id="FungiDB:EYZ11_010088"/>
<feature type="chain" id="PRO_5020634324" evidence="1">
    <location>
        <begin position="24"/>
        <end position="51"/>
    </location>
</feature>
<evidence type="ECO:0000256" key="1">
    <source>
        <dbReference type="SAM" id="SignalP"/>
    </source>
</evidence>
<feature type="signal peptide" evidence="1">
    <location>
        <begin position="1"/>
        <end position="23"/>
    </location>
</feature>
<keyword evidence="1" id="KW-0732">Signal</keyword>
<name>A0A4S3J676_9EURO</name>
<dbReference type="AlphaFoldDB" id="A0A4S3J676"/>
<evidence type="ECO:0000313" key="3">
    <source>
        <dbReference type="Proteomes" id="UP000308092"/>
    </source>
</evidence>
<protein>
    <submittedName>
        <fullName evidence="2">Uncharacterized protein</fullName>
    </submittedName>
</protein>